<dbReference type="GO" id="GO:0051536">
    <property type="term" value="F:iron-sulfur cluster binding"/>
    <property type="evidence" value="ECO:0007669"/>
    <property type="project" value="UniProtKB-KW"/>
</dbReference>
<gene>
    <name evidence="5" type="ORF">SAMN04487931_10171</name>
</gene>
<organism evidence="5 6">
    <name type="scientific">Desulfobacula phenolica</name>
    <dbReference type="NCBI Taxonomy" id="90732"/>
    <lineage>
        <taxon>Bacteria</taxon>
        <taxon>Pseudomonadati</taxon>
        <taxon>Thermodesulfobacteriota</taxon>
        <taxon>Desulfobacteria</taxon>
        <taxon>Desulfobacterales</taxon>
        <taxon>Desulfobacteraceae</taxon>
        <taxon>Desulfobacula</taxon>
    </lineage>
</organism>
<dbReference type="AlphaFoldDB" id="A0A1H2DM22"/>
<dbReference type="GO" id="GO:0046872">
    <property type="term" value="F:metal ion binding"/>
    <property type="evidence" value="ECO:0007669"/>
    <property type="project" value="UniProtKB-KW"/>
</dbReference>
<dbReference type="RefSeq" id="WP_092229375.1">
    <property type="nucleotide sequence ID" value="NZ_FNLL01000001.1"/>
</dbReference>
<feature type="domain" description="4Fe-4S ferredoxin-type" evidence="4">
    <location>
        <begin position="204"/>
        <end position="234"/>
    </location>
</feature>
<evidence type="ECO:0000259" key="4">
    <source>
        <dbReference type="PROSITE" id="PS51379"/>
    </source>
</evidence>
<dbReference type="EMBL" id="FNLL01000001">
    <property type="protein sequence ID" value="SDT83952.1"/>
    <property type="molecule type" value="Genomic_DNA"/>
</dbReference>
<reference evidence="6" key="1">
    <citation type="submission" date="2016-10" db="EMBL/GenBank/DDBJ databases">
        <authorList>
            <person name="Varghese N."/>
            <person name="Submissions S."/>
        </authorList>
    </citation>
    <scope>NUCLEOTIDE SEQUENCE [LARGE SCALE GENOMIC DNA]</scope>
    <source>
        <strain evidence="6">DSM 3384</strain>
    </source>
</reference>
<dbReference type="PROSITE" id="PS00198">
    <property type="entry name" value="4FE4S_FER_1"/>
    <property type="match status" value="1"/>
</dbReference>
<dbReference type="SUPFAM" id="SSF46548">
    <property type="entry name" value="alpha-helical ferredoxin"/>
    <property type="match status" value="1"/>
</dbReference>
<dbReference type="Pfam" id="PF00037">
    <property type="entry name" value="Fer4"/>
    <property type="match status" value="1"/>
</dbReference>
<protein>
    <submittedName>
        <fullName evidence="5">4Fe-4S binding domain-containing protein</fullName>
    </submittedName>
</protein>
<dbReference type="InterPro" id="IPR017896">
    <property type="entry name" value="4Fe4S_Fe-S-bd"/>
</dbReference>
<keyword evidence="1" id="KW-0479">Metal-binding</keyword>
<dbReference type="InterPro" id="IPR017900">
    <property type="entry name" value="4Fe4S_Fe_S_CS"/>
</dbReference>
<sequence>MIDRVKQKINELLSDDSVKGVVALVTANGHVAPCLFQKGDDLDKLCLGDTEKPGDARYPLNKVLVTIARQYPEDVFGVLVRGCDERGLYSLYRLNQLDPDKVISIGITCPESLAQACECKKPYPDEISAGEKAEAASQQGVTDMDDKDLLTRFSFWMEQFSKCVKCYGCRNICPMCFCKECSLECEELVSKGDLPVDIPVFHLTRAMHMADRCIDCGLCEEACPSDIPLRLLYKKTSKIMNDQFGFTSGINKNEKSPLSLMGPAPEN</sequence>
<evidence type="ECO:0000256" key="1">
    <source>
        <dbReference type="ARBA" id="ARBA00022723"/>
    </source>
</evidence>
<keyword evidence="3" id="KW-0411">Iron-sulfur</keyword>
<dbReference type="PROSITE" id="PS51379">
    <property type="entry name" value="4FE4S_FER_2"/>
    <property type="match status" value="1"/>
</dbReference>
<evidence type="ECO:0000313" key="5">
    <source>
        <dbReference type="EMBL" id="SDT83952.1"/>
    </source>
</evidence>
<dbReference type="Proteomes" id="UP000199608">
    <property type="component" value="Unassembled WGS sequence"/>
</dbReference>
<evidence type="ECO:0000313" key="6">
    <source>
        <dbReference type="Proteomes" id="UP000199608"/>
    </source>
</evidence>
<evidence type="ECO:0000256" key="3">
    <source>
        <dbReference type="ARBA" id="ARBA00023014"/>
    </source>
</evidence>
<proteinExistence type="predicted"/>
<keyword evidence="2" id="KW-0408">Iron</keyword>
<keyword evidence="6" id="KW-1185">Reference proteome</keyword>
<accession>A0A1H2DM22</accession>
<evidence type="ECO:0000256" key="2">
    <source>
        <dbReference type="ARBA" id="ARBA00023004"/>
    </source>
</evidence>
<name>A0A1H2DM22_9BACT</name>